<reference evidence="2 3" key="1">
    <citation type="submission" date="2016-10" db="EMBL/GenBank/DDBJ databases">
        <authorList>
            <person name="de Groot N.N."/>
        </authorList>
    </citation>
    <scope>NUCLEOTIDE SEQUENCE [LARGE SCALE GENOMIC DNA]</scope>
    <source>
        <strain evidence="2 3">DSM 19547</strain>
    </source>
</reference>
<dbReference type="Proteomes" id="UP000199356">
    <property type="component" value="Unassembled WGS sequence"/>
</dbReference>
<name>A0A1I5MFF0_9RHOB</name>
<keyword evidence="1" id="KW-1133">Transmembrane helix</keyword>
<dbReference type="STRING" id="441119.SAMN04488047_102246"/>
<feature type="transmembrane region" description="Helical" evidence="1">
    <location>
        <begin position="12"/>
        <end position="31"/>
    </location>
</feature>
<dbReference type="OrthoDB" id="7629477at2"/>
<gene>
    <name evidence="2" type="ORF">SAMN04488047_102246</name>
</gene>
<accession>A0A1I5MFF0</accession>
<protein>
    <submittedName>
        <fullName evidence="2">Rod shape-determining protein MreD</fullName>
    </submittedName>
</protein>
<keyword evidence="3" id="KW-1185">Reference proteome</keyword>
<evidence type="ECO:0000313" key="2">
    <source>
        <dbReference type="EMBL" id="SFP08260.1"/>
    </source>
</evidence>
<proteinExistence type="predicted"/>
<organism evidence="2 3">
    <name type="scientific">Tranquillimonas alkanivorans</name>
    <dbReference type="NCBI Taxonomy" id="441119"/>
    <lineage>
        <taxon>Bacteria</taxon>
        <taxon>Pseudomonadati</taxon>
        <taxon>Pseudomonadota</taxon>
        <taxon>Alphaproteobacteria</taxon>
        <taxon>Rhodobacterales</taxon>
        <taxon>Roseobacteraceae</taxon>
        <taxon>Tranquillimonas</taxon>
    </lineage>
</organism>
<dbReference type="AlphaFoldDB" id="A0A1I5MFF0"/>
<feature type="transmembrane region" description="Helical" evidence="1">
    <location>
        <begin position="105"/>
        <end position="131"/>
    </location>
</feature>
<sequence length="179" mass="19786">MVDPVTTERWGYRALFAALAALVLFIQILPFQVVSSRLPGPDLLVVLAFVWVLRRPDYVPTFLVAAVVLAADILQVRPIGLWAGITVLGLEFLRAREHLIRDLPFMLEWAMVAGVLLMMKLAYVAALGLFMVPQPPLRLSILQVATSVLSYPVLAALSRYALGVFKRAPGEVDALGHRR</sequence>
<dbReference type="RefSeq" id="WP_093418438.1">
    <property type="nucleotide sequence ID" value="NZ_FOXA01000002.1"/>
</dbReference>
<feature type="transmembrane region" description="Helical" evidence="1">
    <location>
        <begin position="74"/>
        <end position="93"/>
    </location>
</feature>
<feature type="transmembrane region" description="Helical" evidence="1">
    <location>
        <begin position="137"/>
        <end position="157"/>
    </location>
</feature>
<dbReference type="EMBL" id="FOXA01000002">
    <property type="protein sequence ID" value="SFP08260.1"/>
    <property type="molecule type" value="Genomic_DNA"/>
</dbReference>
<evidence type="ECO:0000256" key="1">
    <source>
        <dbReference type="SAM" id="Phobius"/>
    </source>
</evidence>
<evidence type="ECO:0000313" key="3">
    <source>
        <dbReference type="Proteomes" id="UP000199356"/>
    </source>
</evidence>
<keyword evidence="1" id="KW-0472">Membrane</keyword>
<keyword evidence="1" id="KW-0812">Transmembrane</keyword>